<dbReference type="InterPro" id="IPR000403">
    <property type="entry name" value="PI3/4_kinase_cat_dom"/>
</dbReference>
<dbReference type="InterPro" id="IPR036940">
    <property type="entry name" value="PI3/4_kinase_cat_sf"/>
</dbReference>
<gene>
    <name evidence="11" type="ORF">EDB92DRAFT_1860124</name>
</gene>
<keyword evidence="12" id="KW-1185">Reference proteome</keyword>
<feature type="domain" description="PIK helical" evidence="9">
    <location>
        <begin position="297"/>
        <end position="491"/>
    </location>
</feature>
<dbReference type="PROSITE" id="PS00915">
    <property type="entry name" value="PI3_4_KINASE_1"/>
    <property type="match status" value="1"/>
</dbReference>
<accession>A0AAD4LKA6</accession>
<evidence type="ECO:0000259" key="9">
    <source>
        <dbReference type="PROSITE" id="PS51545"/>
    </source>
</evidence>
<dbReference type="InterPro" id="IPR008290">
    <property type="entry name" value="PI3K_Vps34"/>
</dbReference>
<dbReference type="PANTHER" id="PTHR10048">
    <property type="entry name" value="PHOSPHATIDYLINOSITOL KINASE"/>
    <property type="match status" value="1"/>
</dbReference>
<dbReference type="FunFam" id="1.25.40.70:FF:000009">
    <property type="entry name" value="Phosphatidylinositol 3-kinase VPS34"/>
    <property type="match status" value="1"/>
</dbReference>
<evidence type="ECO:0000256" key="7">
    <source>
        <dbReference type="PIRNR" id="PIRNR000587"/>
    </source>
</evidence>
<dbReference type="CDD" id="cd00870">
    <property type="entry name" value="PI3Ka_III"/>
    <property type="match status" value="1"/>
</dbReference>
<dbReference type="PROSITE" id="PS00916">
    <property type="entry name" value="PI3_4_KINASE_2"/>
    <property type="match status" value="1"/>
</dbReference>
<feature type="domain" description="C2 PI3K-type" evidence="10">
    <location>
        <begin position="33"/>
        <end position="187"/>
    </location>
</feature>
<reference evidence="11" key="1">
    <citation type="submission" date="2022-01" db="EMBL/GenBank/DDBJ databases">
        <title>Comparative genomics reveals a dynamic genome evolution in the ectomycorrhizal milk-cap (Lactarius) mushrooms.</title>
        <authorList>
            <consortium name="DOE Joint Genome Institute"/>
            <person name="Lebreton A."/>
            <person name="Tang N."/>
            <person name="Kuo A."/>
            <person name="LaButti K."/>
            <person name="Drula E."/>
            <person name="Barry K."/>
            <person name="Clum A."/>
            <person name="Lipzen A."/>
            <person name="Mousain D."/>
            <person name="Ng V."/>
            <person name="Wang R."/>
            <person name="Wang X."/>
            <person name="Dai Y."/>
            <person name="Henrissat B."/>
            <person name="Grigoriev I.V."/>
            <person name="Guerin-Laguette A."/>
            <person name="Yu F."/>
            <person name="Martin F.M."/>
        </authorList>
    </citation>
    <scope>NUCLEOTIDE SEQUENCE</scope>
    <source>
        <strain evidence="11">QP</strain>
    </source>
</reference>
<dbReference type="InterPro" id="IPR011009">
    <property type="entry name" value="Kinase-like_dom_sf"/>
</dbReference>
<dbReference type="Proteomes" id="UP001201163">
    <property type="component" value="Unassembled WGS sequence"/>
</dbReference>
<dbReference type="SUPFAM" id="SSF56112">
    <property type="entry name" value="Protein kinase-like (PK-like)"/>
    <property type="match status" value="1"/>
</dbReference>
<dbReference type="Gene3D" id="1.25.40.70">
    <property type="entry name" value="Phosphatidylinositol 3-kinase, accessory domain (PIK)"/>
    <property type="match status" value="1"/>
</dbReference>
<dbReference type="SUPFAM" id="SSF49562">
    <property type="entry name" value="C2 domain (Calcium/lipid-binding domain, CaLB)"/>
    <property type="match status" value="1"/>
</dbReference>
<dbReference type="InterPro" id="IPR057756">
    <property type="entry name" value="PI3-kinase_type3/VPS34_cat"/>
</dbReference>
<dbReference type="PIRSF" id="PIRSF000587">
    <property type="entry name" value="PI3K_Vps34"/>
    <property type="match status" value="1"/>
</dbReference>
<protein>
    <recommendedName>
        <fullName evidence="7">Phosphatidylinositol 3-kinase VPS34</fullName>
        <ecNumber evidence="7">2.7.1.137</ecNumber>
    </recommendedName>
</protein>
<dbReference type="EMBL" id="JAKELL010000025">
    <property type="protein sequence ID" value="KAH8991690.1"/>
    <property type="molecule type" value="Genomic_DNA"/>
</dbReference>
<keyword evidence="5 7" id="KW-0067">ATP-binding</keyword>
<feature type="domain" description="PI3K/PI4K catalytic" evidence="8">
    <location>
        <begin position="567"/>
        <end position="833"/>
    </location>
</feature>
<proteinExistence type="inferred from homology"/>
<dbReference type="Pfam" id="PF00454">
    <property type="entry name" value="PI3_PI4_kinase"/>
    <property type="match status" value="1"/>
</dbReference>
<dbReference type="Pfam" id="PF00613">
    <property type="entry name" value="PI3Ka"/>
    <property type="match status" value="1"/>
</dbReference>
<dbReference type="PROSITE" id="PS51547">
    <property type="entry name" value="C2_PI3K"/>
    <property type="match status" value="1"/>
</dbReference>
<evidence type="ECO:0000256" key="6">
    <source>
        <dbReference type="ARBA" id="ARBA00023985"/>
    </source>
</evidence>
<organism evidence="11 12">
    <name type="scientific">Lactarius akahatsu</name>
    <dbReference type="NCBI Taxonomy" id="416441"/>
    <lineage>
        <taxon>Eukaryota</taxon>
        <taxon>Fungi</taxon>
        <taxon>Dikarya</taxon>
        <taxon>Basidiomycota</taxon>
        <taxon>Agaricomycotina</taxon>
        <taxon>Agaricomycetes</taxon>
        <taxon>Russulales</taxon>
        <taxon>Russulaceae</taxon>
        <taxon>Lactarius</taxon>
    </lineage>
</organism>
<dbReference type="InterPro" id="IPR015433">
    <property type="entry name" value="PI3/4_kinase"/>
</dbReference>
<dbReference type="GO" id="GO:0005524">
    <property type="term" value="F:ATP binding"/>
    <property type="evidence" value="ECO:0007669"/>
    <property type="project" value="UniProtKB-UniRule"/>
</dbReference>
<dbReference type="CDD" id="cd08397">
    <property type="entry name" value="C2_PI3K_class_III"/>
    <property type="match status" value="1"/>
</dbReference>
<comment type="catalytic activity">
    <reaction evidence="6">
        <text>a 1,2-diacyl-sn-glycero-3-phospho-(1D-myo-inositol) + ATP = a 1,2-diacyl-sn-glycero-3-phospho-(1D-myo-inositol-3-phosphate) + ADP + H(+)</text>
        <dbReference type="Rhea" id="RHEA:12709"/>
        <dbReference type="ChEBI" id="CHEBI:15378"/>
        <dbReference type="ChEBI" id="CHEBI:30616"/>
        <dbReference type="ChEBI" id="CHEBI:57880"/>
        <dbReference type="ChEBI" id="CHEBI:58088"/>
        <dbReference type="ChEBI" id="CHEBI:456216"/>
        <dbReference type="EC" id="2.7.1.137"/>
    </reaction>
    <physiologicalReaction direction="left-to-right" evidence="6">
        <dbReference type="Rhea" id="RHEA:12710"/>
    </physiologicalReaction>
</comment>
<keyword evidence="3 7" id="KW-0547">Nucleotide-binding</keyword>
<comment type="similarity">
    <text evidence="1">Belongs to the PI3/PI4-kinase family. Type III PI4K subfamily.</text>
</comment>
<comment type="caution">
    <text evidence="11">The sequence shown here is derived from an EMBL/GenBank/DDBJ whole genome shotgun (WGS) entry which is preliminary data.</text>
</comment>
<dbReference type="SUPFAM" id="SSF48371">
    <property type="entry name" value="ARM repeat"/>
    <property type="match status" value="1"/>
</dbReference>
<dbReference type="Gene3D" id="2.60.40.150">
    <property type="entry name" value="C2 domain"/>
    <property type="match status" value="1"/>
</dbReference>
<dbReference type="Pfam" id="PF00792">
    <property type="entry name" value="PI3K_C2"/>
    <property type="match status" value="1"/>
</dbReference>
<evidence type="ECO:0000259" key="8">
    <source>
        <dbReference type="PROSITE" id="PS50290"/>
    </source>
</evidence>
<dbReference type="InterPro" id="IPR035892">
    <property type="entry name" value="C2_domain_sf"/>
</dbReference>
<dbReference type="SMART" id="SM00142">
    <property type="entry name" value="PI3K_C2"/>
    <property type="match status" value="1"/>
</dbReference>
<dbReference type="GO" id="GO:0005777">
    <property type="term" value="C:peroxisome"/>
    <property type="evidence" value="ECO:0007669"/>
    <property type="project" value="TreeGrafter"/>
</dbReference>
<dbReference type="GO" id="GO:0034271">
    <property type="term" value="C:phosphatidylinositol 3-kinase complex, class III, type I"/>
    <property type="evidence" value="ECO:0007669"/>
    <property type="project" value="TreeGrafter"/>
</dbReference>
<dbReference type="SMART" id="SM00145">
    <property type="entry name" value="PI3Ka"/>
    <property type="match status" value="1"/>
</dbReference>
<dbReference type="Gene3D" id="3.30.1010.10">
    <property type="entry name" value="Phosphatidylinositol 3-kinase Catalytic Subunit, Chain A, domain 4"/>
    <property type="match status" value="1"/>
</dbReference>
<dbReference type="PROSITE" id="PS50290">
    <property type="entry name" value="PI3_4_KINASE_3"/>
    <property type="match status" value="1"/>
</dbReference>
<dbReference type="CDD" id="cd00896">
    <property type="entry name" value="PI3Kc_III"/>
    <property type="match status" value="1"/>
</dbReference>
<dbReference type="PANTHER" id="PTHR10048:SF7">
    <property type="entry name" value="PHOSPHATIDYLINOSITOL 3-KINASE CATALYTIC SUBUNIT TYPE 3"/>
    <property type="match status" value="1"/>
</dbReference>
<evidence type="ECO:0000313" key="12">
    <source>
        <dbReference type="Proteomes" id="UP001201163"/>
    </source>
</evidence>
<evidence type="ECO:0000313" key="11">
    <source>
        <dbReference type="EMBL" id="KAH8991690.1"/>
    </source>
</evidence>
<keyword evidence="4 7" id="KW-0418">Kinase</keyword>
<dbReference type="InterPro" id="IPR002420">
    <property type="entry name" value="PI3K-type_C2_dom"/>
</dbReference>
<dbReference type="InterPro" id="IPR042236">
    <property type="entry name" value="PI3K_accessory_sf"/>
</dbReference>
<dbReference type="GO" id="GO:0000407">
    <property type="term" value="C:phagophore assembly site"/>
    <property type="evidence" value="ECO:0007669"/>
    <property type="project" value="TreeGrafter"/>
</dbReference>
<evidence type="ECO:0000256" key="3">
    <source>
        <dbReference type="ARBA" id="ARBA00022741"/>
    </source>
</evidence>
<dbReference type="GO" id="GO:0006897">
    <property type="term" value="P:endocytosis"/>
    <property type="evidence" value="ECO:0007669"/>
    <property type="project" value="TreeGrafter"/>
</dbReference>
<dbReference type="GO" id="GO:0016303">
    <property type="term" value="F:1-phosphatidylinositol-3-kinase activity"/>
    <property type="evidence" value="ECO:0007669"/>
    <property type="project" value="UniProtKB-UniRule"/>
</dbReference>
<dbReference type="GO" id="GO:0034272">
    <property type="term" value="C:phosphatidylinositol 3-kinase complex, class III, type II"/>
    <property type="evidence" value="ECO:0007669"/>
    <property type="project" value="TreeGrafter"/>
</dbReference>
<evidence type="ECO:0000259" key="10">
    <source>
        <dbReference type="PROSITE" id="PS51547"/>
    </source>
</evidence>
<sequence length="847" mass="97012">MDKENKEDFSFGRSCDLKVPVTFRISQLEGMRHPRPFTELIERPELRFHGVQSPTPSDLYVTCQLLADNKPLTIPFRTSYKAFKNSYTWNEWITLPIRYCDLPLSSQITFTVWDIAGPRAAVPVGGTTFRLFSKKWTLRRGKHRMLLWPGKEADGSLETTTPSKSGTRDEMGRLEKLVKKHERGDMPKSEWLDKLVFRRMSEIHAVETEKSNNLYLYIDLPRFDFPIIFSELEAVASTSQPPALPPVTHAPIPPLLPASFHTDPYMWAVVDPDIPRDNPVEDKHRRLVRSHRSSPYDRELKPNTKLRDELGVILGYEPSRFLTSEEKDLVWKYRFYLARDKRGLTKFVKSVTWRDPMEVKQAVEELLPMWTEIDTDDALELLGPSTVDSRVRAFAVKQLARADDDELMLYLLQLVQALKFESSASDTRSSRSTASAVSYDDSGLADFLVTRAVKNRVLEYRLYWYLTVEVALEDRLMGKMYGKVIFKFLKQLQESENGKERKELLGRQAELVTSLAKRAKEFSNPKEPRPKRIEKLRSFLADSRNNLLSMAPLSLPLNGNVEVVGIIPEKASIFKSNLSPLLLYFTCSDGSEYPIIFKDGDDLRQDQLVIQLFTLMDRLLRQENLDVKLTPYPVLATGPQQGMMQFIPSKTIANIVSENGSLLNYMRAHHPDEGSVGTYGVDPVVIDTFVRSCAGYCVVTYILGVGDRHLDNLLVAPDGHFFHVDFGYILGHDPKLYPPAVKVCKEMVDGMGGVHSQHYARFTNFCFTAFSILRQSANLILNLVTLMVDANIPDIKGRNVHELLQEKFMPDLTEEEAIKHFETLLNETSYFTKVVDRFHDIAQYWRS</sequence>
<dbReference type="PROSITE" id="PS51545">
    <property type="entry name" value="PIK_HELICAL"/>
    <property type="match status" value="1"/>
</dbReference>
<dbReference type="SMART" id="SM00146">
    <property type="entry name" value="PI3Kc"/>
    <property type="match status" value="1"/>
</dbReference>
<dbReference type="GO" id="GO:0000045">
    <property type="term" value="P:autophagosome assembly"/>
    <property type="evidence" value="ECO:0007669"/>
    <property type="project" value="TreeGrafter"/>
</dbReference>
<dbReference type="InterPro" id="IPR001263">
    <property type="entry name" value="PI3K_accessory_dom"/>
</dbReference>
<dbReference type="Gene3D" id="1.10.1070.11">
    <property type="entry name" value="Phosphatidylinositol 3-/4-kinase, catalytic domain"/>
    <property type="match status" value="1"/>
</dbReference>
<keyword evidence="2 7" id="KW-0808">Transferase</keyword>
<evidence type="ECO:0000256" key="5">
    <source>
        <dbReference type="ARBA" id="ARBA00022840"/>
    </source>
</evidence>
<evidence type="ECO:0000256" key="2">
    <source>
        <dbReference type="ARBA" id="ARBA00022679"/>
    </source>
</evidence>
<dbReference type="InterPro" id="IPR018936">
    <property type="entry name" value="PI3/4_kinase_CS"/>
</dbReference>
<dbReference type="EC" id="2.7.1.137" evidence="7"/>
<evidence type="ECO:0000256" key="1">
    <source>
        <dbReference type="ARBA" id="ARBA00006209"/>
    </source>
</evidence>
<dbReference type="FunFam" id="3.30.1010.10:FF:000002">
    <property type="entry name" value="Phosphatidylinositol 3-kinase catalytic subunit type 3"/>
    <property type="match status" value="1"/>
</dbReference>
<dbReference type="GO" id="GO:0005768">
    <property type="term" value="C:endosome"/>
    <property type="evidence" value="ECO:0007669"/>
    <property type="project" value="TreeGrafter"/>
</dbReference>
<dbReference type="InterPro" id="IPR016024">
    <property type="entry name" value="ARM-type_fold"/>
</dbReference>
<name>A0AAD4LKA6_9AGAM</name>
<dbReference type="AlphaFoldDB" id="A0AAD4LKA6"/>
<dbReference type="GO" id="GO:0048015">
    <property type="term" value="P:phosphatidylinositol-mediated signaling"/>
    <property type="evidence" value="ECO:0007669"/>
    <property type="project" value="TreeGrafter"/>
</dbReference>
<dbReference type="FunFam" id="1.10.1070.11:FF:000002">
    <property type="entry name" value="Phosphatidylinositol 3-kinase catalytic subunit type 3"/>
    <property type="match status" value="1"/>
</dbReference>
<evidence type="ECO:0000256" key="4">
    <source>
        <dbReference type="ARBA" id="ARBA00022777"/>
    </source>
</evidence>